<name>A0A0C2NIG6_THEKT</name>
<dbReference type="EMBL" id="JWZT01000640">
    <property type="protein sequence ID" value="KII73827.1"/>
    <property type="molecule type" value="Genomic_DNA"/>
</dbReference>
<dbReference type="AlphaFoldDB" id="A0A0C2NIG6"/>
<evidence type="ECO:0000313" key="2">
    <source>
        <dbReference type="Proteomes" id="UP000031668"/>
    </source>
</evidence>
<accession>A0A0C2NIG6</accession>
<dbReference type="OrthoDB" id="126031at2759"/>
<gene>
    <name evidence="1" type="ORF">RF11_08198</name>
</gene>
<evidence type="ECO:0000313" key="1">
    <source>
        <dbReference type="EMBL" id="KII73827.1"/>
    </source>
</evidence>
<keyword evidence="2" id="KW-1185">Reference proteome</keyword>
<protein>
    <submittedName>
        <fullName evidence="1">Uncharacterized protein</fullName>
    </submittedName>
</protein>
<proteinExistence type="predicted"/>
<sequence length="257" mass="28626">MNGEKYIGKVHKRDFDMSEELIHFESENQTTVQVDLDTDHAVLSADNLHLEEPILPIWEGGKSHDADIVVFICFPLSRTSHRSSKGCDRNKAIKRTQVVAAADFTIFASRFGALGTLSTESSSCLPFISRQSSSMWYGGGVAILKTIDRWKSGDRGASVGFLAKPRSLGMLEVAKAGIALLPTVHGASKVGVSHCSGYCSATRCFKDFNYTLRIVRPIPERRNDLQNILDMKEYVMNFLRIARIDKKFFSSKKPAFN</sequence>
<organism evidence="1 2">
    <name type="scientific">Thelohanellus kitauei</name>
    <name type="common">Myxosporean</name>
    <dbReference type="NCBI Taxonomy" id="669202"/>
    <lineage>
        <taxon>Eukaryota</taxon>
        <taxon>Metazoa</taxon>
        <taxon>Cnidaria</taxon>
        <taxon>Myxozoa</taxon>
        <taxon>Myxosporea</taxon>
        <taxon>Bivalvulida</taxon>
        <taxon>Platysporina</taxon>
        <taxon>Myxobolidae</taxon>
        <taxon>Thelohanellus</taxon>
    </lineage>
</organism>
<dbReference type="Proteomes" id="UP000031668">
    <property type="component" value="Unassembled WGS sequence"/>
</dbReference>
<reference evidence="1 2" key="1">
    <citation type="journal article" date="2014" name="Genome Biol. Evol.">
        <title>The genome of the myxosporean Thelohanellus kitauei shows adaptations to nutrient acquisition within its fish host.</title>
        <authorList>
            <person name="Yang Y."/>
            <person name="Xiong J."/>
            <person name="Zhou Z."/>
            <person name="Huo F."/>
            <person name="Miao W."/>
            <person name="Ran C."/>
            <person name="Liu Y."/>
            <person name="Zhang J."/>
            <person name="Feng J."/>
            <person name="Wang M."/>
            <person name="Wang M."/>
            <person name="Wang L."/>
            <person name="Yao B."/>
        </authorList>
    </citation>
    <scope>NUCLEOTIDE SEQUENCE [LARGE SCALE GENOMIC DNA]</scope>
    <source>
        <strain evidence="1">Wuqing</strain>
    </source>
</reference>
<comment type="caution">
    <text evidence="1">The sequence shown here is derived from an EMBL/GenBank/DDBJ whole genome shotgun (WGS) entry which is preliminary data.</text>
</comment>